<feature type="transmembrane region" description="Helical" evidence="5">
    <location>
        <begin position="292"/>
        <end position="313"/>
    </location>
</feature>
<evidence type="ECO:0000256" key="2">
    <source>
        <dbReference type="ARBA" id="ARBA00022692"/>
    </source>
</evidence>
<keyword evidence="2 5" id="KW-0812">Transmembrane</keyword>
<evidence type="ECO:0000256" key="3">
    <source>
        <dbReference type="ARBA" id="ARBA00022989"/>
    </source>
</evidence>
<dbReference type="Pfam" id="PF05277">
    <property type="entry name" value="DUF726"/>
    <property type="match status" value="1"/>
</dbReference>
<feature type="transmembrane region" description="Helical" evidence="5">
    <location>
        <begin position="439"/>
        <end position="460"/>
    </location>
</feature>
<dbReference type="EMBL" id="CAMGYJ010000002">
    <property type="protein sequence ID" value="CAI0382940.1"/>
    <property type="molecule type" value="Genomic_DNA"/>
</dbReference>
<evidence type="ECO:0000256" key="4">
    <source>
        <dbReference type="ARBA" id="ARBA00023136"/>
    </source>
</evidence>
<protein>
    <submittedName>
        <fullName evidence="6">Uncharacterized protein</fullName>
    </submittedName>
</protein>
<evidence type="ECO:0000256" key="1">
    <source>
        <dbReference type="ARBA" id="ARBA00004141"/>
    </source>
</evidence>
<keyword evidence="4 5" id="KW-0472">Membrane</keyword>
<sequence length="634" mass="67727">MSSEANKMEANILTPTQKYAGAALFALALHQSQNHQTNPSNPLLSLDLEPVGQADVTTTKTSTSVSEKPQLWIHQESGLLLPIFSFLGVELEAWDGLKETAGTSTQLRHHIGSYMKLLSEDRDGSMERLGKEQALTKNVDATVQAMDKSPASAGDMKTQQSNISPLGVTAAGPANALVKTGVVGAEMAMDEVKVVSYQRKVTVLYELLSACLADKVKENSKFFKQREGYDARHRVALRLLACWLAINWNEMEAMETMVSSSLMELLAKANEGDKTITEGAWEKSKRVGMVSAAALTGGALMAVTGGLAAPAIAHGVAALAPAIGGALASTTGSVAVAASFGAAGMSLTGTKMAKRVGGLEEFEIEAHGDSANQGRLGVEIFMNGYVLNENDFKKPFEGINDNMERYTVRWESKNLIEFSTAVEDWLSSKVAMEMMKQGAMLTVLSTLVVALALPAAMLGATELIDTKWAVATDRADKAGLMLAEVLLNGMHGNRPVTLIGNSLGARSIFKCLQHLATSPGDNGGLVERVVLLGAPVAIQGEKWELARKMVAGRFVNVYSTNDWTLGVTFRASLVSTGLAGIQPVEVPGIENIDVTELIQGHTMYLAKTREILQQVELESCYSVANKTCSKAKTS</sequence>
<dbReference type="InterPro" id="IPR007941">
    <property type="entry name" value="DUF726"/>
</dbReference>
<dbReference type="PANTHER" id="PTHR17920">
    <property type="entry name" value="TRANSMEMBRANE AND COILED-COIL DOMAIN-CONTAINING PROTEIN 4 TMCO4"/>
    <property type="match status" value="1"/>
</dbReference>
<proteinExistence type="predicted"/>
<evidence type="ECO:0000313" key="7">
    <source>
        <dbReference type="Proteomes" id="UP001154282"/>
    </source>
</evidence>
<keyword evidence="3 5" id="KW-1133">Transmembrane helix</keyword>
<accession>A0AAV0HFE9</accession>
<feature type="transmembrane region" description="Helical" evidence="5">
    <location>
        <begin position="319"/>
        <end position="345"/>
    </location>
</feature>
<reference evidence="6" key="1">
    <citation type="submission" date="2022-08" db="EMBL/GenBank/DDBJ databases">
        <authorList>
            <person name="Gutierrez-Valencia J."/>
        </authorList>
    </citation>
    <scope>NUCLEOTIDE SEQUENCE</scope>
</reference>
<dbReference type="Proteomes" id="UP001154282">
    <property type="component" value="Unassembled WGS sequence"/>
</dbReference>
<organism evidence="6 7">
    <name type="scientific">Linum tenue</name>
    <dbReference type="NCBI Taxonomy" id="586396"/>
    <lineage>
        <taxon>Eukaryota</taxon>
        <taxon>Viridiplantae</taxon>
        <taxon>Streptophyta</taxon>
        <taxon>Embryophyta</taxon>
        <taxon>Tracheophyta</taxon>
        <taxon>Spermatophyta</taxon>
        <taxon>Magnoliopsida</taxon>
        <taxon>eudicotyledons</taxon>
        <taxon>Gunneridae</taxon>
        <taxon>Pentapetalae</taxon>
        <taxon>rosids</taxon>
        <taxon>fabids</taxon>
        <taxon>Malpighiales</taxon>
        <taxon>Linaceae</taxon>
        <taxon>Linum</taxon>
    </lineage>
</organism>
<gene>
    <name evidence="6" type="ORF">LITE_LOCUS3782</name>
</gene>
<evidence type="ECO:0000313" key="6">
    <source>
        <dbReference type="EMBL" id="CAI0382940.1"/>
    </source>
</evidence>
<evidence type="ECO:0000256" key="5">
    <source>
        <dbReference type="SAM" id="Phobius"/>
    </source>
</evidence>
<keyword evidence="7" id="KW-1185">Reference proteome</keyword>
<comment type="subcellular location">
    <subcellularLocation>
        <location evidence="1">Membrane</location>
        <topology evidence="1">Multi-pass membrane protein</topology>
    </subcellularLocation>
</comment>
<comment type="caution">
    <text evidence="6">The sequence shown here is derived from an EMBL/GenBank/DDBJ whole genome shotgun (WGS) entry which is preliminary data.</text>
</comment>
<dbReference type="PANTHER" id="PTHR17920:SF24">
    <property type="entry name" value="ALPHA_BETA HYDROLASE-RELATED"/>
    <property type="match status" value="1"/>
</dbReference>
<name>A0AAV0HFE9_9ROSI</name>
<dbReference type="GO" id="GO:0016020">
    <property type="term" value="C:membrane"/>
    <property type="evidence" value="ECO:0007669"/>
    <property type="project" value="UniProtKB-SubCell"/>
</dbReference>
<dbReference type="AlphaFoldDB" id="A0AAV0HFE9"/>